<evidence type="ECO:0000313" key="2">
    <source>
        <dbReference type="Proteomes" id="UP000679779"/>
    </source>
</evidence>
<proteinExistence type="predicted"/>
<protein>
    <submittedName>
        <fullName evidence="1">Uncharacterized protein</fullName>
    </submittedName>
</protein>
<evidence type="ECO:0000313" key="1">
    <source>
        <dbReference type="EMBL" id="GIO34244.1"/>
    </source>
</evidence>
<dbReference type="InterPro" id="IPR015813">
    <property type="entry name" value="Pyrv/PenolPyrv_kinase-like_dom"/>
</dbReference>
<sequence>MSSFMEAIYPVDRKRSGISLKEEGQARASSLPEIASLVELVKIESMTKEEAIYAADPYSIGSILREAEPFSGDHNDLGAPELLLGWCDDARSMRIFAEDLTYPLERAEALPGIAGMTLLREDEWLASGHLKEIYEEWIMQYAGLSGQRQPSIAWRERLLYRWKGYMETVLHHLDGKTLSVALISEIDIMKGHPREAEALSDLRDIQLEALFRAALACHRQGIEHRIEFLVPRSADPEGWNQGHDLIERVAEETLCHQRRAVTFSIGALVKADIDNDAAAGLARSADLIVLDCGGLSHLETAWPETVAEQLCSLSESIRKIRPRFPLRAAGLRNTADLPALCRAGFAEISVAAEYIPAFRLAAAQRELLERAEKGQSSIRLKG</sequence>
<dbReference type="AlphaFoldDB" id="A0A919XM21"/>
<accession>A0A919XM21</accession>
<name>A0A919XM21_9BACL</name>
<dbReference type="Proteomes" id="UP000679779">
    <property type="component" value="Unassembled WGS sequence"/>
</dbReference>
<reference evidence="1" key="1">
    <citation type="submission" date="2021-03" db="EMBL/GenBank/DDBJ databases">
        <title>Antimicrobial resistance genes in bacteria isolated from Japanese honey, and their potential for conferring macrolide and lincosamide resistance in the American foulbrood pathogen Paenibacillus larvae.</title>
        <authorList>
            <person name="Okamoto M."/>
            <person name="Kumagai M."/>
            <person name="Kanamori H."/>
            <person name="Takamatsu D."/>
        </authorList>
    </citation>
    <scope>NUCLEOTIDE SEQUENCE</scope>
    <source>
        <strain evidence="1">J2TS6</strain>
    </source>
</reference>
<dbReference type="InterPro" id="IPR040442">
    <property type="entry name" value="Pyrv_kinase-like_dom_sf"/>
</dbReference>
<comment type="caution">
    <text evidence="1">The sequence shown here is derived from an EMBL/GenBank/DDBJ whole genome shotgun (WGS) entry which is preliminary data.</text>
</comment>
<organism evidence="1 2">
    <name type="scientific">Paenibacillus albilobatus</name>
    <dbReference type="NCBI Taxonomy" id="2716884"/>
    <lineage>
        <taxon>Bacteria</taxon>
        <taxon>Bacillati</taxon>
        <taxon>Bacillota</taxon>
        <taxon>Bacilli</taxon>
        <taxon>Bacillales</taxon>
        <taxon>Paenibacillaceae</taxon>
        <taxon>Paenibacillus</taxon>
    </lineage>
</organism>
<dbReference type="EMBL" id="BORQ01000009">
    <property type="protein sequence ID" value="GIO34244.1"/>
    <property type="molecule type" value="Genomic_DNA"/>
</dbReference>
<dbReference type="SUPFAM" id="SSF51621">
    <property type="entry name" value="Phosphoenolpyruvate/pyruvate domain"/>
    <property type="match status" value="1"/>
</dbReference>
<keyword evidence="2" id="KW-1185">Reference proteome</keyword>
<gene>
    <name evidence="1" type="ORF">J2TS6_53850</name>
</gene>
<dbReference type="GO" id="GO:0003824">
    <property type="term" value="F:catalytic activity"/>
    <property type="evidence" value="ECO:0007669"/>
    <property type="project" value="InterPro"/>
</dbReference>
<dbReference type="Gene3D" id="3.20.20.60">
    <property type="entry name" value="Phosphoenolpyruvate-binding domains"/>
    <property type="match status" value="1"/>
</dbReference>